<feature type="domain" description="Core Histone H2A/H2B/H3" evidence="9">
    <location>
        <begin position="7"/>
        <end position="89"/>
    </location>
</feature>
<dbReference type="InterPro" id="IPR009072">
    <property type="entry name" value="Histone-fold"/>
</dbReference>
<dbReference type="SUPFAM" id="SSF47113">
    <property type="entry name" value="Histone-fold"/>
    <property type="match status" value="1"/>
</dbReference>
<comment type="subunit">
    <text evidence="8">The nucleosome is a histone octamer containing two molecules each of H2A, H2B, H3 and H4 assembled in one H3-H4 heterotetramer and two H2A-H2B heterodimers. The octamer wraps approximately 147 bp of DNA.</text>
</comment>
<evidence type="ECO:0000256" key="2">
    <source>
        <dbReference type="ARBA" id="ARBA00004286"/>
    </source>
</evidence>
<sequence length="135" mass="14813">MTNKGGRGKREDKKYVSRSTKAGLEFPVGRIARLLKEGKYADRVGAGTPVYLSAVLEYLTAEVLEAAGDMAKGRKKNRITPTYIKEAMRSDEELDKLLGDVIIPSAAVLPHIHLKLLPKSTGERDKVIGSDSQNF</sequence>
<dbReference type="FunFam" id="1.10.20.10:FF:000103">
    <property type="entry name" value="Histone H2A type 1"/>
    <property type="match status" value="1"/>
</dbReference>
<dbReference type="PROSITE" id="PS00046">
    <property type="entry name" value="HISTONE_H2A"/>
    <property type="match status" value="1"/>
</dbReference>
<accession>A0AAV6WRI5</accession>
<name>A0AAV6WRI5_9LAMI</name>
<feature type="domain" description="Histone H2A C-terminal" evidence="10">
    <location>
        <begin position="92"/>
        <end position="124"/>
    </location>
</feature>
<dbReference type="GO" id="GO:0030527">
    <property type="term" value="F:structural constituent of chromatin"/>
    <property type="evidence" value="ECO:0007669"/>
    <property type="project" value="InterPro"/>
</dbReference>
<dbReference type="GO" id="GO:0000786">
    <property type="term" value="C:nucleosome"/>
    <property type="evidence" value="ECO:0007669"/>
    <property type="project" value="UniProtKB-KW"/>
</dbReference>
<gene>
    <name evidence="11" type="ORF">BUALT_Bualt13G0008600</name>
</gene>
<evidence type="ECO:0000259" key="10">
    <source>
        <dbReference type="Pfam" id="PF16211"/>
    </source>
</evidence>
<keyword evidence="7 8" id="KW-0544">Nucleosome core</keyword>
<comment type="subcellular location">
    <subcellularLocation>
        <location evidence="2">Chromosome</location>
    </subcellularLocation>
    <subcellularLocation>
        <location evidence="1 8">Nucleus</location>
    </subcellularLocation>
</comment>
<keyword evidence="4 8" id="KW-0158">Chromosome</keyword>
<dbReference type="Proteomes" id="UP000826271">
    <property type="component" value="Unassembled WGS sequence"/>
</dbReference>
<dbReference type="InterPro" id="IPR007125">
    <property type="entry name" value="H2A/H2B/H3"/>
</dbReference>
<dbReference type="CDD" id="cd00074">
    <property type="entry name" value="HFD_H2A"/>
    <property type="match status" value="1"/>
</dbReference>
<comment type="caution">
    <text evidence="11">The sequence shown here is derived from an EMBL/GenBank/DDBJ whole genome shotgun (WGS) entry which is preliminary data.</text>
</comment>
<organism evidence="11 12">
    <name type="scientific">Buddleja alternifolia</name>
    <dbReference type="NCBI Taxonomy" id="168488"/>
    <lineage>
        <taxon>Eukaryota</taxon>
        <taxon>Viridiplantae</taxon>
        <taxon>Streptophyta</taxon>
        <taxon>Embryophyta</taxon>
        <taxon>Tracheophyta</taxon>
        <taxon>Spermatophyta</taxon>
        <taxon>Magnoliopsida</taxon>
        <taxon>eudicotyledons</taxon>
        <taxon>Gunneridae</taxon>
        <taxon>Pentapetalae</taxon>
        <taxon>asterids</taxon>
        <taxon>lamiids</taxon>
        <taxon>Lamiales</taxon>
        <taxon>Scrophulariaceae</taxon>
        <taxon>Buddlejeae</taxon>
        <taxon>Buddleja</taxon>
    </lineage>
</organism>
<dbReference type="GO" id="GO:0003677">
    <property type="term" value="F:DNA binding"/>
    <property type="evidence" value="ECO:0007669"/>
    <property type="project" value="UniProtKB-KW"/>
</dbReference>
<keyword evidence="12" id="KW-1185">Reference proteome</keyword>
<comment type="similarity">
    <text evidence="3 8">Belongs to the histone H2A family.</text>
</comment>
<evidence type="ECO:0000256" key="6">
    <source>
        <dbReference type="ARBA" id="ARBA00023242"/>
    </source>
</evidence>
<dbReference type="GO" id="GO:0046982">
    <property type="term" value="F:protein heterodimerization activity"/>
    <property type="evidence" value="ECO:0007669"/>
    <property type="project" value="InterPro"/>
</dbReference>
<evidence type="ECO:0000259" key="9">
    <source>
        <dbReference type="Pfam" id="PF00125"/>
    </source>
</evidence>
<protein>
    <recommendedName>
        <fullName evidence="8">Histone H2A</fullName>
    </recommendedName>
</protein>
<dbReference type="InterPro" id="IPR002119">
    <property type="entry name" value="Histone_H2A"/>
</dbReference>
<dbReference type="Pfam" id="PF16211">
    <property type="entry name" value="Histone_H2A_C"/>
    <property type="match status" value="1"/>
</dbReference>
<dbReference type="Gene3D" id="1.10.20.10">
    <property type="entry name" value="Histone, subunit A"/>
    <property type="match status" value="1"/>
</dbReference>
<evidence type="ECO:0000256" key="1">
    <source>
        <dbReference type="ARBA" id="ARBA00004123"/>
    </source>
</evidence>
<evidence type="ECO:0000256" key="8">
    <source>
        <dbReference type="RuleBase" id="RU003767"/>
    </source>
</evidence>
<dbReference type="InterPro" id="IPR032454">
    <property type="entry name" value="Histone_H2A_C"/>
</dbReference>
<dbReference type="AlphaFoldDB" id="A0AAV6WRI5"/>
<dbReference type="PRINTS" id="PR00620">
    <property type="entry name" value="HISTONEH2A"/>
</dbReference>
<dbReference type="SMART" id="SM00414">
    <property type="entry name" value="H2A"/>
    <property type="match status" value="1"/>
</dbReference>
<keyword evidence="5 8" id="KW-0238">DNA-binding</keyword>
<dbReference type="InterPro" id="IPR032458">
    <property type="entry name" value="Histone_H2A_CS"/>
</dbReference>
<proteinExistence type="inferred from homology"/>
<evidence type="ECO:0000256" key="4">
    <source>
        <dbReference type="ARBA" id="ARBA00022454"/>
    </source>
</evidence>
<reference evidence="11" key="1">
    <citation type="submission" date="2019-10" db="EMBL/GenBank/DDBJ databases">
        <authorList>
            <person name="Zhang R."/>
            <person name="Pan Y."/>
            <person name="Wang J."/>
            <person name="Ma R."/>
            <person name="Yu S."/>
        </authorList>
    </citation>
    <scope>NUCLEOTIDE SEQUENCE</scope>
    <source>
        <strain evidence="11">LA-IB0</strain>
        <tissue evidence="11">Leaf</tissue>
    </source>
</reference>
<evidence type="ECO:0000313" key="11">
    <source>
        <dbReference type="EMBL" id="KAG8370681.1"/>
    </source>
</evidence>
<dbReference type="PANTHER" id="PTHR23430">
    <property type="entry name" value="HISTONE H2A"/>
    <property type="match status" value="1"/>
</dbReference>
<evidence type="ECO:0000256" key="7">
    <source>
        <dbReference type="ARBA" id="ARBA00023269"/>
    </source>
</evidence>
<evidence type="ECO:0000256" key="3">
    <source>
        <dbReference type="ARBA" id="ARBA00010691"/>
    </source>
</evidence>
<dbReference type="EMBL" id="WHWC01000013">
    <property type="protein sequence ID" value="KAG8370681.1"/>
    <property type="molecule type" value="Genomic_DNA"/>
</dbReference>
<dbReference type="Pfam" id="PF00125">
    <property type="entry name" value="Histone"/>
    <property type="match status" value="1"/>
</dbReference>
<dbReference type="GO" id="GO:0005634">
    <property type="term" value="C:nucleus"/>
    <property type="evidence" value="ECO:0007669"/>
    <property type="project" value="UniProtKB-SubCell"/>
</dbReference>
<evidence type="ECO:0000313" key="12">
    <source>
        <dbReference type="Proteomes" id="UP000826271"/>
    </source>
</evidence>
<keyword evidence="6 8" id="KW-0539">Nucleus</keyword>
<evidence type="ECO:0000256" key="5">
    <source>
        <dbReference type="ARBA" id="ARBA00023125"/>
    </source>
</evidence>